<feature type="transmembrane region" description="Helical" evidence="5">
    <location>
        <begin position="351"/>
        <end position="371"/>
    </location>
</feature>
<feature type="transmembrane region" description="Helical" evidence="5">
    <location>
        <begin position="417"/>
        <end position="439"/>
    </location>
</feature>
<dbReference type="Gene3D" id="2.40.30.170">
    <property type="match status" value="1"/>
</dbReference>
<evidence type="ECO:0000256" key="1">
    <source>
        <dbReference type="ARBA" id="ARBA00004196"/>
    </source>
</evidence>
<organism evidence="8 9">
    <name type="scientific">Aquipseudomonas alcaligenes</name>
    <name type="common">Pseudomonas alcaligenes</name>
    <dbReference type="NCBI Taxonomy" id="43263"/>
    <lineage>
        <taxon>Bacteria</taxon>
        <taxon>Pseudomonadati</taxon>
        <taxon>Pseudomonadota</taxon>
        <taxon>Gammaproteobacteria</taxon>
        <taxon>Pseudomonadales</taxon>
        <taxon>Pseudomonadaceae</taxon>
        <taxon>Aquipseudomonas</taxon>
    </lineage>
</organism>
<feature type="compositionally biased region" description="Low complexity" evidence="4">
    <location>
        <begin position="150"/>
        <end position="177"/>
    </location>
</feature>
<feature type="transmembrane region" description="Helical" evidence="5">
    <location>
        <begin position="328"/>
        <end position="345"/>
    </location>
</feature>
<feature type="transmembrane region" description="Helical" evidence="5">
    <location>
        <begin position="222"/>
        <end position="242"/>
    </location>
</feature>
<dbReference type="InterPro" id="IPR058792">
    <property type="entry name" value="Beta-barrel_RND_2"/>
</dbReference>
<feature type="compositionally biased region" description="Basic and acidic residues" evidence="4">
    <location>
        <begin position="140"/>
        <end position="149"/>
    </location>
</feature>
<dbReference type="RefSeq" id="WP_280052973.1">
    <property type="nucleotide sequence ID" value="NZ_JAOBYN010000002.1"/>
</dbReference>
<dbReference type="InterPro" id="IPR058647">
    <property type="entry name" value="BSH_CzcB-like"/>
</dbReference>
<accession>A0AA42SSB1</accession>
<dbReference type="Pfam" id="PF25954">
    <property type="entry name" value="Beta-barrel_RND_2"/>
    <property type="match status" value="1"/>
</dbReference>
<evidence type="ECO:0000256" key="4">
    <source>
        <dbReference type="SAM" id="MobiDB-lite"/>
    </source>
</evidence>
<keyword evidence="5" id="KW-0472">Membrane</keyword>
<evidence type="ECO:0000259" key="6">
    <source>
        <dbReference type="Pfam" id="PF25954"/>
    </source>
</evidence>
<dbReference type="SUPFAM" id="SSF111369">
    <property type="entry name" value="HlyD-like secretion proteins"/>
    <property type="match status" value="1"/>
</dbReference>
<dbReference type="PANTHER" id="PTHR32347:SF23">
    <property type="entry name" value="BLL5650 PROTEIN"/>
    <property type="match status" value="1"/>
</dbReference>
<feature type="transmembrane region" description="Helical" evidence="5">
    <location>
        <begin position="254"/>
        <end position="283"/>
    </location>
</feature>
<feature type="domain" description="CusB-like beta-barrel" evidence="6">
    <location>
        <begin position="741"/>
        <end position="818"/>
    </location>
</feature>
<dbReference type="EMBL" id="JAOBYN010000002">
    <property type="protein sequence ID" value="MDH1053896.1"/>
    <property type="molecule type" value="Genomic_DNA"/>
</dbReference>
<keyword evidence="2 3" id="KW-0175">Coiled coil</keyword>
<keyword evidence="5" id="KW-1133">Transmembrane helix</keyword>
<comment type="subcellular location">
    <subcellularLocation>
        <location evidence="1">Cell envelope</location>
    </subcellularLocation>
</comment>
<evidence type="ECO:0000313" key="8">
    <source>
        <dbReference type="EMBL" id="MDH1053896.1"/>
    </source>
</evidence>
<evidence type="ECO:0000259" key="7">
    <source>
        <dbReference type="Pfam" id="PF25973"/>
    </source>
</evidence>
<dbReference type="GO" id="GO:0030313">
    <property type="term" value="C:cell envelope"/>
    <property type="evidence" value="ECO:0007669"/>
    <property type="project" value="UniProtKB-SubCell"/>
</dbReference>
<dbReference type="PANTHER" id="PTHR32347">
    <property type="entry name" value="EFFLUX SYSTEM COMPONENT YKNX-RELATED"/>
    <property type="match status" value="1"/>
</dbReference>
<feature type="transmembrane region" description="Helical" evidence="5">
    <location>
        <begin position="445"/>
        <end position="467"/>
    </location>
</feature>
<dbReference type="Proteomes" id="UP001158730">
    <property type="component" value="Unassembled WGS sequence"/>
</dbReference>
<feature type="region of interest" description="Disordered" evidence="4">
    <location>
        <begin position="140"/>
        <end position="180"/>
    </location>
</feature>
<comment type="caution">
    <text evidence="8">The sequence shown here is derived from an EMBL/GenBank/DDBJ whole genome shotgun (WGS) entry which is preliminary data.</text>
</comment>
<gene>
    <name evidence="8" type="ORF">N5C05_03875</name>
</gene>
<dbReference type="AlphaFoldDB" id="A0AA42SSB1"/>
<dbReference type="InterPro" id="IPR050465">
    <property type="entry name" value="UPF0194_transport"/>
</dbReference>
<evidence type="ECO:0000256" key="5">
    <source>
        <dbReference type="SAM" id="Phobius"/>
    </source>
</evidence>
<evidence type="ECO:0000313" key="9">
    <source>
        <dbReference type="Proteomes" id="UP001158730"/>
    </source>
</evidence>
<dbReference type="Gene3D" id="2.40.50.100">
    <property type="match status" value="1"/>
</dbReference>
<feature type="transmembrane region" description="Helical" evidence="5">
    <location>
        <begin position="289"/>
        <end position="307"/>
    </location>
</feature>
<keyword evidence="5" id="KW-0812">Transmembrane</keyword>
<sequence>MNGNISAKKESDLGDARKIATPLLLRKGLQVFLRNGRQEPLYVVLDPANQLQWELETRQFFILEMMQVDEEFVAIAASYERRFAQMLSRGELDAMLVNLIDQRLLGLAAAAHPLVAQYREQLQEDLQRLLEEKVARFRDKATPPARREAAAPAPAPISAAPLKTAPPSHAAAASDAGRGAGEPLQAGVRDAAGMDDTLQIPVLHLFNPHGLLKSLQGWLEPLRYGVFVLPLLFGLALGILLNNYGQAHQDATRLLSGFGAVGQVLFSLFTVNLLCTLTLALTAQKYRGTVYSLSLAFMLGFLPRFMPRIRHLVGLSRRERLWLHGGPVLMRLALFSLGVFTWYLSRASNGALPVAGLALAMTSGVALLLTLNPLSKSSGYHLIAVLVNEPQLRGKAFKALFGRIKGGAYREANDTALVAYGLASILYSVLLFVIALLLVGSWLQVNFGGTGVLACTVLIGYLSVLTYRKFKSANEMYERAIQYERWKRRRLPENVEQKVGARPDNKLARYTGRVFALSLLICLFLPYPYEPGGSFVILPTEQQQVASDIGGIVTEVLVEGGEQVKAGQVLARLATGDLAAQVKIAEARIAEEQAIVAELKARPRAEEVDVARRSLDMARTQTQFSLTNHQRHITLLAKGGVSAQQADQARRQYEVDLMAVKVAEANLALVSSGATPDSIAAAEAQVQRWQSERNLYQAKIERSQLRAPMDGKLITLLLKQKVGKFQPPGEPFAVVEKAERVFAEIEVPETEIGYVQPGAVLKVKPLAYSDRLFDGTVTQIDANVVEKTAGKYVKVLTVIDNPGGELKSGMTGYAKSAGETLPVWKAFTRAIFRFIDVELWSWIP</sequence>
<evidence type="ECO:0000256" key="3">
    <source>
        <dbReference type="SAM" id="Coils"/>
    </source>
</evidence>
<name>A0AA42SSB1_AQUAC</name>
<evidence type="ECO:0000256" key="2">
    <source>
        <dbReference type="ARBA" id="ARBA00023054"/>
    </source>
</evidence>
<feature type="coiled-coil region" evidence="3">
    <location>
        <begin position="679"/>
        <end position="706"/>
    </location>
</feature>
<reference evidence="8" key="1">
    <citation type="submission" date="2022-09" db="EMBL/GenBank/DDBJ databases">
        <title>Intensive care unit water sources are persistently colonized with multi-drug resistant bacteria and are the site of extensive horizontal gene transfer of antibiotic resistance genes.</title>
        <authorList>
            <person name="Diorio-Toth L."/>
        </authorList>
    </citation>
    <scope>NUCLEOTIDE SEQUENCE</scope>
    <source>
        <strain evidence="8">GD03990</strain>
    </source>
</reference>
<proteinExistence type="predicted"/>
<dbReference type="Pfam" id="PF25973">
    <property type="entry name" value="BSH_CzcB"/>
    <property type="match status" value="1"/>
</dbReference>
<feature type="domain" description="CzcB-like barrel-sandwich hybrid" evidence="7">
    <location>
        <begin position="543"/>
        <end position="714"/>
    </location>
</feature>
<protein>
    <submittedName>
        <fullName evidence="8">Efflux RND transporter periplasmic adaptor subunit</fullName>
    </submittedName>
</protein>